<protein>
    <submittedName>
        <fullName evidence="4">Serine/threonine-protein phosphatase 6 regulatory ankyrin repeat subunit A</fullName>
    </submittedName>
</protein>
<keyword evidence="2 3" id="KW-0040">ANK repeat</keyword>
<dbReference type="GeneID" id="300578538"/>
<name>A0ABY2GYM9_9HYPO</name>
<evidence type="ECO:0000256" key="1">
    <source>
        <dbReference type="ARBA" id="ARBA00022737"/>
    </source>
</evidence>
<dbReference type="PANTHER" id="PTHR24198">
    <property type="entry name" value="ANKYRIN REPEAT AND PROTEIN KINASE DOMAIN-CONTAINING PROTEIN"/>
    <property type="match status" value="1"/>
</dbReference>
<keyword evidence="5" id="KW-1185">Reference proteome</keyword>
<evidence type="ECO:0000313" key="5">
    <source>
        <dbReference type="Proteomes" id="UP001642720"/>
    </source>
</evidence>
<dbReference type="Proteomes" id="UP001642720">
    <property type="component" value="Unassembled WGS sequence"/>
</dbReference>
<dbReference type="PROSITE" id="PS50297">
    <property type="entry name" value="ANK_REP_REGION"/>
    <property type="match status" value="7"/>
</dbReference>
<accession>A0ABY2GYM9</accession>
<comment type="caution">
    <text evidence="4">The sequence shown here is derived from an EMBL/GenBank/DDBJ whole genome shotgun (WGS) entry which is preliminary data.</text>
</comment>
<dbReference type="PANTHER" id="PTHR24198:SF165">
    <property type="entry name" value="ANKYRIN REPEAT-CONTAINING PROTEIN-RELATED"/>
    <property type="match status" value="1"/>
</dbReference>
<organism evidence="4 5">
    <name type="scientific">Trichoderma ghanense</name>
    <dbReference type="NCBI Taxonomy" id="65468"/>
    <lineage>
        <taxon>Eukaryota</taxon>
        <taxon>Fungi</taxon>
        <taxon>Dikarya</taxon>
        <taxon>Ascomycota</taxon>
        <taxon>Pezizomycotina</taxon>
        <taxon>Sordariomycetes</taxon>
        <taxon>Hypocreomycetidae</taxon>
        <taxon>Hypocreales</taxon>
        <taxon>Hypocreaceae</taxon>
        <taxon>Trichoderma</taxon>
    </lineage>
</organism>
<gene>
    <name evidence="4" type="ORF">CCMA1212_006897</name>
</gene>
<dbReference type="RefSeq" id="XP_073557245.1">
    <property type="nucleotide sequence ID" value="XM_073704088.1"/>
</dbReference>
<feature type="repeat" description="ANK" evidence="3">
    <location>
        <begin position="94"/>
        <end position="121"/>
    </location>
</feature>
<feature type="repeat" description="ANK" evidence="3">
    <location>
        <begin position="193"/>
        <end position="215"/>
    </location>
</feature>
<evidence type="ECO:0000256" key="3">
    <source>
        <dbReference type="PROSITE-ProRule" id="PRU00023"/>
    </source>
</evidence>
<feature type="repeat" description="ANK" evidence="3">
    <location>
        <begin position="279"/>
        <end position="311"/>
    </location>
</feature>
<evidence type="ECO:0000313" key="4">
    <source>
        <dbReference type="EMBL" id="TFB01044.1"/>
    </source>
</evidence>
<keyword evidence="1" id="KW-0677">Repeat</keyword>
<dbReference type="InterPro" id="IPR036770">
    <property type="entry name" value="Ankyrin_rpt-contain_sf"/>
</dbReference>
<dbReference type="Pfam" id="PF13637">
    <property type="entry name" value="Ank_4"/>
    <property type="match status" value="1"/>
</dbReference>
<dbReference type="Pfam" id="PF00023">
    <property type="entry name" value="Ank"/>
    <property type="match status" value="1"/>
</dbReference>
<reference evidence="4 5" key="1">
    <citation type="submission" date="2018-01" db="EMBL/GenBank/DDBJ databases">
        <title>Genome characterization of the sugarcane-associated fungus Trichoderma ghanense CCMA-1212 and their application in lignocelulose bioconversion.</title>
        <authorList>
            <person name="Steindorff A.S."/>
            <person name="Mendes T.D."/>
            <person name="Vilela E.S.D."/>
            <person name="Rodrigues D.S."/>
            <person name="Formighieri E.F."/>
            <person name="Melo I.S."/>
            <person name="Favaro L.C.L."/>
        </authorList>
    </citation>
    <scope>NUCLEOTIDE SEQUENCE [LARGE SCALE GENOMIC DNA]</scope>
    <source>
        <strain evidence="4 5">CCMA-1212</strain>
    </source>
</reference>
<dbReference type="SMART" id="SM00248">
    <property type="entry name" value="ANK"/>
    <property type="match status" value="22"/>
</dbReference>
<dbReference type="InterPro" id="IPR002110">
    <property type="entry name" value="Ankyrin_rpt"/>
</dbReference>
<proteinExistence type="predicted"/>
<dbReference type="PROSITE" id="PS50088">
    <property type="entry name" value="ANK_REPEAT"/>
    <property type="match status" value="8"/>
</dbReference>
<feature type="repeat" description="ANK" evidence="3">
    <location>
        <begin position="312"/>
        <end position="344"/>
    </location>
</feature>
<feature type="repeat" description="ANK" evidence="3">
    <location>
        <begin position="385"/>
        <end position="409"/>
    </location>
</feature>
<feature type="repeat" description="ANK" evidence="3">
    <location>
        <begin position="122"/>
        <end position="154"/>
    </location>
</feature>
<dbReference type="Gene3D" id="1.25.40.20">
    <property type="entry name" value="Ankyrin repeat-containing domain"/>
    <property type="match status" value="6"/>
</dbReference>
<dbReference type="SUPFAM" id="SSF48403">
    <property type="entry name" value="Ankyrin repeat"/>
    <property type="match status" value="2"/>
</dbReference>
<feature type="repeat" description="ANK" evidence="3">
    <location>
        <begin position="155"/>
        <end position="177"/>
    </location>
</feature>
<dbReference type="Pfam" id="PF12796">
    <property type="entry name" value="Ank_2"/>
    <property type="match status" value="7"/>
</dbReference>
<dbReference type="EMBL" id="PPTA01000009">
    <property type="protein sequence ID" value="TFB01044.1"/>
    <property type="molecule type" value="Genomic_DNA"/>
</dbReference>
<feature type="repeat" description="ANK" evidence="3">
    <location>
        <begin position="764"/>
        <end position="796"/>
    </location>
</feature>
<evidence type="ECO:0000256" key="2">
    <source>
        <dbReference type="ARBA" id="ARBA00023043"/>
    </source>
</evidence>
<sequence>MKTSMNVFPYENALLNAMALHCTDLVTLLLEQDSNAITNMNEALALAIEIGNEAIVDALIHHAALHKKAVLGGSSTGEALNSQTPGAAVPVPLLHTAAASGHCGIFSRLLAAGSDKDAKDDHGRTALHFASQFGHIGVLQQLRNQGAMIDSQDSEGSTPLHLACKWQQRDAVVDLILYEAFQSPTITILPDKTKSTPLHLAVTGGHYNVVKRLIDPIKASPMRQDFQLRGDFESSIEKCDAEGMLPIHLAVLSEDASIVQEICNEHIRRNRPIDTFDEHSKNALHVAASSGSVDIVRTLLGTGAAPDITDANYQTPLLLACGKGFDDIVKLLLRAGANPMHTDDRNRSALHEAVAGGTPNTIETLLEVSQLLATEDELLSMRDNDGNTPFHVAAQRGEVAIMKALLNNGKHLRFLGIRDIWGQNPLYLASTAGNLKMVEFIIEQVKENTLGGISDDSAGFPLIKALLEVIPPLNDDDSSAESSLFSDILKVLSTVQNVDRWSESEHKTILFLAVEKGMKETVESIIDVSKAHQYDETIEEALALAAETGRADIVKWLVQSDENKEKHYRRLAITTAAKYGKLGVLESLVTPEGPKLANETFKDALVKAAEYGHTTSIRFLLNNGDALTPAGELSEALEKAIDSESDEIVALLLDSGAGLPDSWTSESAPLHRAVERGDQKLCRLLLQARHSFLNETNSDGRTALFVASWHGQLSLVDILLREFKADPEIEDDMGWRALHAAYDNSSITRYLIDANVEINAKEAMGKTALHIALERGYNNTAEELLNGGAKPLAADASGSTPIHIAASEGVNLDLFRRLLKDTQRAGDLRNADNETPLMLAITAKQRDLVSELVKEGHADIYQKDEAGRTLLCTAIQLQCTEVVKYLFEQSFFELGSSNTPDELLKQLIAEQPNRELLITLLTSKMSSDFTKDTLFNLAMLQEDSEIIKLVKSTQDLGDRFDDHGWSLAWLETFKHTDSNSGLRVSVLKALKMGRVGYIGHFTFNWQ</sequence>